<accession>A0ABS1T9C0</accession>
<proteinExistence type="predicted"/>
<feature type="transmembrane region" description="Helical" evidence="1">
    <location>
        <begin position="6"/>
        <end position="26"/>
    </location>
</feature>
<protein>
    <recommendedName>
        <fullName evidence="4">DUF3784 domain-containing protein</fullName>
    </recommendedName>
</protein>
<evidence type="ECO:0000256" key="1">
    <source>
        <dbReference type="SAM" id="Phobius"/>
    </source>
</evidence>
<evidence type="ECO:0008006" key="4">
    <source>
        <dbReference type="Google" id="ProtNLM"/>
    </source>
</evidence>
<evidence type="ECO:0000313" key="2">
    <source>
        <dbReference type="EMBL" id="MBL4935271.1"/>
    </source>
</evidence>
<dbReference type="RefSeq" id="WP_202747874.1">
    <property type="nucleotide sequence ID" value="NZ_JAESWC010000002.1"/>
</dbReference>
<keyword evidence="1" id="KW-1133">Transmembrane helix</keyword>
<feature type="transmembrane region" description="Helical" evidence="1">
    <location>
        <begin position="62"/>
        <end position="82"/>
    </location>
</feature>
<keyword evidence="1" id="KW-0812">Transmembrane</keyword>
<sequence length="114" mass="13012">MNLTSSSLSYFFLAVTVLSIIFLFYFKVIVSNTSEGNSNRDKIIGKMKDPDTWRDKNNKMSYIFLFWSIVSLGIFIYLKYYYGTGLISAVYVIAYLVLMVVSIAISGAKRKSKI</sequence>
<feature type="transmembrane region" description="Helical" evidence="1">
    <location>
        <begin position="88"/>
        <end position="108"/>
    </location>
</feature>
<reference evidence="2 3" key="1">
    <citation type="submission" date="2021-01" db="EMBL/GenBank/DDBJ databases">
        <title>Genome public.</title>
        <authorList>
            <person name="Liu C."/>
            <person name="Sun Q."/>
        </authorList>
    </citation>
    <scope>NUCLEOTIDE SEQUENCE [LARGE SCALE GENOMIC DNA]</scope>
    <source>
        <strain evidence="2 3">YIM B02515</strain>
    </source>
</reference>
<gene>
    <name evidence="2" type="ORF">JK636_05815</name>
</gene>
<organism evidence="2 3">
    <name type="scientific">Clostridium rhizosphaerae</name>
    <dbReference type="NCBI Taxonomy" id="2803861"/>
    <lineage>
        <taxon>Bacteria</taxon>
        <taxon>Bacillati</taxon>
        <taxon>Bacillota</taxon>
        <taxon>Clostridia</taxon>
        <taxon>Eubacteriales</taxon>
        <taxon>Clostridiaceae</taxon>
        <taxon>Clostridium</taxon>
    </lineage>
</organism>
<keyword evidence="1" id="KW-0472">Membrane</keyword>
<keyword evidence="3" id="KW-1185">Reference proteome</keyword>
<name>A0ABS1T9C0_9CLOT</name>
<dbReference type="EMBL" id="JAESWC010000002">
    <property type="protein sequence ID" value="MBL4935271.1"/>
    <property type="molecule type" value="Genomic_DNA"/>
</dbReference>
<dbReference type="Proteomes" id="UP000632377">
    <property type="component" value="Unassembled WGS sequence"/>
</dbReference>
<comment type="caution">
    <text evidence="2">The sequence shown here is derived from an EMBL/GenBank/DDBJ whole genome shotgun (WGS) entry which is preliminary data.</text>
</comment>
<evidence type="ECO:0000313" key="3">
    <source>
        <dbReference type="Proteomes" id="UP000632377"/>
    </source>
</evidence>